<dbReference type="FunFam" id="2.70.40.10:FF:000007">
    <property type="entry name" value="dUTP pyrophosphatase"/>
    <property type="match status" value="1"/>
</dbReference>
<dbReference type="UniPathway" id="UPA00610">
    <property type="reaction ID" value="UER00666"/>
</dbReference>
<gene>
    <name evidence="16" type="ORF">AWRI3579_g4537</name>
</gene>
<evidence type="ECO:0000256" key="10">
    <source>
        <dbReference type="ARBA" id="ARBA00023080"/>
    </source>
</evidence>
<dbReference type="InterPro" id="IPR036157">
    <property type="entry name" value="dUTPase-like_sf"/>
</dbReference>
<comment type="similarity">
    <text evidence="3 13">Belongs to the dUTPase family.</text>
</comment>
<comment type="catalytic activity">
    <reaction evidence="12">
        <text>dUTP + H2O = dUMP + diphosphate + H(+)</text>
        <dbReference type="Rhea" id="RHEA:10248"/>
        <dbReference type="ChEBI" id="CHEBI:15377"/>
        <dbReference type="ChEBI" id="CHEBI:15378"/>
        <dbReference type="ChEBI" id="CHEBI:33019"/>
        <dbReference type="ChEBI" id="CHEBI:61555"/>
        <dbReference type="ChEBI" id="CHEBI:246422"/>
        <dbReference type="EC" id="3.6.1.23"/>
    </reaction>
    <physiologicalReaction direction="left-to-right" evidence="12">
        <dbReference type="Rhea" id="RHEA:10249"/>
    </physiologicalReaction>
</comment>
<comment type="caution">
    <text evidence="16">The sequence shown here is derived from an EMBL/GenBank/DDBJ whole genome shotgun (WGS) entry which is preliminary data.</text>
</comment>
<evidence type="ECO:0000256" key="3">
    <source>
        <dbReference type="ARBA" id="ARBA00006581"/>
    </source>
</evidence>
<feature type="compositionally biased region" description="Low complexity" evidence="14">
    <location>
        <begin position="11"/>
        <end position="22"/>
    </location>
</feature>
<reference evidence="17" key="1">
    <citation type="journal article" date="2016" name="Genome Announc.">
        <title>Genome sequences of three species of Hanseniaspora isolated from spontaneous wine fermentations.</title>
        <authorList>
            <person name="Sternes P.R."/>
            <person name="Lee D."/>
            <person name="Kutyna D.R."/>
            <person name="Borneman A.R."/>
        </authorList>
    </citation>
    <scope>NUCLEOTIDE SEQUENCE [LARGE SCALE GENOMIC DNA]</scope>
    <source>
        <strain evidence="17">AWRI3579</strain>
    </source>
</reference>
<dbReference type="NCBIfam" id="NF001862">
    <property type="entry name" value="PRK00601.1"/>
    <property type="match status" value="1"/>
</dbReference>
<name>A0A1E5R0N7_9ASCO</name>
<dbReference type="SUPFAM" id="SSF51283">
    <property type="entry name" value="dUTPase-like"/>
    <property type="match status" value="1"/>
</dbReference>
<feature type="domain" description="dUTPase-like" evidence="15">
    <location>
        <begin position="27"/>
        <end position="156"/>
    </location>
</feature>
<keyword evidence="7 13" id="KW-0479">Metal-binding</keyword>
<dbReference type="GO" id="GO:0006226">
    <property type="term" value="P:dUMP biosynthetic process"/>
    <property type="evidence" value="ECO:0007669"/>
    <property type="project" value="UniProtKB-UniRule"/>
</dbReference>
<evidence type="ECO:0000256" key="14">
    <source>
        <dbReference type="SAM" id="MobiDB-lite"/>
    </source>
</evidence>
<comment type="function">
    <text evidence="13">Involved in nucleotide metabolism via production of dUMP, the immediate precursor of thymidine nucleotides, and decreases the intracellular concentration of dUTP so that uracil cannot be incorporated into DNA.</text>
</comment>
<keyword evidence="9 13" id="KW-0460">Magnesium</keyword>
<evidence type="ECO:0000256" key="1">
    <source>
        <dbReference type="ARBA" id="ARBA00001946"/>
    </source>
</evidence>
<dbReference type="FunCoup" id="A0A1E5R0N7">
    <property type="interactions" value="1154"/>
</dbReference>
<evidence type="ECO:0000259" key="15">
    <source>
        <dbReference type="Pfam" id="PF00692"/>
    </source>
</evidence>
<dbReference type="EMBL" id="LPNM01000012">
    <property type="protein sequence ID" value="OEJ80464.1"/>
    <property type="molecule type" value="Genomic_DNA"/>
</dbReference>
<evidence type="ECO:0000256" key="8">
    <source>
        <dbReference type="ARBA" id="ARBA00022801"/>
    </source>
</evidence>
<organism evidence="16 17">
    <name type="scientific">Hanseniaspora osmophila</name>
    <dbReference type="NCBI Taxonomy" id="56408"/>
    <lineage>
        <taxon>Eukaryota</taxon>
        <taxon>Fungi</taxon>
        <taxon>Dikarya</taxon>
        <taxon>Ascomycota</taxon>
        <taxon>Saccharomycotina</taxon>
        <taxon>Saccharomycetes</taxon>
        <taxon>Saccharomycodales</taxon>
        <taxon>Saccharomycodaceae</taxon>
        <taxon>Hanseniaspora</taxon>
    </lineage>
</organism>
<dbReference type="InterPro" id="IPR033704">
    <property type="entry name" value="dUTPase_trimeric"/>
</dbReference>
<dbReference type="Pfam" id="PF00692">
    <property type="entry name" value="dUTPase"/>
    <property type="match status" value="1"/>
</dbReference>
<keyword evidence="17" id="KW-1185">Reference proteome</keyword>
<dbReference type="InterPro" id="IPR008181">
    <property type="entry name" value="dUTPase"/>
</dbReference>
<evidence type="ECO:0000256" key="9">
    <source>
        <dbReference type="ARBA" id="ARBA00022842"/>
    </source>
</evidence>
<evidence type="ECO:0000256" key="12">
    <source>
        <dbReference type="ARBA" id="ARBA00048211"/>
    </source>
</evidence>
<evidence type="ECO:0000256" key="4">
    <source>
        <dbReference type="ARBA" id="ARBA00011233"/>
    </source>
</evidence>
<dbReference type="PANTHER" id="PTHR11241:SF0">
    <property type="entry name" value="DEOXYURIDINE 5'-TRIPHOSPHATE NUCLEOTIDOHYDROLASE"/>
    <property type="match status" value="1"/>
</dbReference>
<dbReference type="InterPro" id="IPR029054">
    <property type="entry name" value="dUTPase-like"/>
</dbReference>
<dbReference type="PANTHER" id="PTHR11241">
    <property type="entry name" value="DEOXYURIDINE 5'-TRIPHOSPHATE NUCLEOTIDOHYDROLASE"/>
    <property type="match status" value="1"/>
</dbReference>
<sequence>MSIDKLETTNKQQKLSSQLKVQLRSKDATAPTKGSIYAAGYDIYASKPTTIPARGQGMVSTDVSFTVPPGTYGRIAPRSGLAAKHGINTGAGVVDRDYTGEVKVILFNHSEKDFEVVKGDRVAQLILERIVEDAAVVVVESLEESARGAGGFGSTGK</sequence>
<evidence type="ECO:0000256" key="5">
    <source>
        <dbReference type="ARBA" id="ARBA00012379"/>
    </source>
</evidence>
<comment type="subunit">
    <text evidence="4 13">Homotrimer.</text>
</comment>
<dbReference type="AlphaFoldDB" id="A0A1E5R0N7"/>
<dbReference type="GO" id="GO:0004170">
    <property type="term" value="F:dUTP diphosphatase activity"/>
    <property type="evidence" value="ECO:0007669"/>
    <property type="project" value="UniProtKB-UniRule"/>
</dbReference>
<dbReference type="Gene3D" id="2.70.40.10">
    <property type="match status" value="1"/>
</dbReference>
<evidence type="ECO:0000256" key="7">
    <source>
        <dbReference type="ARBA" id="ARBA00022723"/>
    </source>
</evidence>
<evidence type="ECO:0000256" key="2">
    <source>
        <dbReference type="ARBA" id="ARBA00005142"/>
    </source>
</evidence>
<dbReference type="STRING" id="56408.A0A1E5R0N7"/>
<protein>
    <recommendedName>
        <fullName evidence="6 13">Deoxyuridine 5'-triphosphate nucleotidohydrolase</fullName>
        <shortName evidence="13">dUTPase</shortName>
        <ecNumber evidence="5 13">3.6.1.23</ecNumber>
    </recommendedName>
    <alternativeName>
        <fullName evidence="11 13">dUTP pyrophosphatase</fullName>
    </alternativeName>
</protein>
<evidence type="ECO:0000256" key="11">
    <source>
        <dbReference type="ARBA" id="ARBA00030698"/>
    </source>
</evidence>
<evidence type="ECO:0000256" key="6">
    <source>
        <dbReference type="ARBA" id="ARBA00021732"/>
    </source>
</evidence>
<evidence type="ECO:0000313" key="16">
    <source>
        <dbReference type="EMBL" id="OEJ80464.1"/>
    </source>
</evidence>
<keyword evidence="10 13" id="KW-0546">Nucleotide metabolism</keyword>
<dbReference type="OrthoDB" id="419889at2759"/>
<dbReference type="GO" id="GO:0000287">
    <property type="term" value="F:magnesium ion binding"/>
    <property type="evidence" value="ECO:0007669"/>
    <property type="project" value="UniProtKB-UniRule"/>
</dbReference>
<dbReference type="NCBIfam" id="TIGR00576">
    <property type="entry name" value="dut"/>
    <property type="match status" value="1"/>
</dbReference>
<comment type="cofactor">
    <cofactor evidence="1 13">
        <name>Mg(2+)</name>
        <dbReference type="ChEBI" id="CHEBI:18420"/>
    </cofactor>
</comment>
<accession>A0A1E5R0N7</accession>
<keyword evidence="8 13" id="KW-0378">Hydrolase</keyword>
<evidence type="ECO:0000313" key="17">
    <source>
        <dbReference type="Proteomes" id="UP000095728"/>
    </source>
</evidence>
<dbReference type="Proteomes" id="UP000095728">
    <property type="component" value="Unassembled WGS sequence"/>
</dbReference>
<dbReference type="InParanoid" id="A0A1E5R0N7"/>
<dbReference type="GO" id="GO:0046081">
    <property type="term" value="P:dUTP catabolic process"/>
    <property type="evidence" value="ECO:0007669"/>
    <property type="project" value="UniProtKB-UniRule"/>
</dbReference>
<proteinExistence type="inferred from homology"/>
<evidence type="ECO:0000256" key="13">
    <source>
        <dbReference type="RuleBase" id="RU367024"/>
    </source>
</evidence>
<comment type="pathway">
    <text evidence="2 13">Pyrimidine metabolism; dUMP biosynthesis; dUMP from dCTP (dUTP route): step 2/2.</text>
</comment>
<feature type="region of interest" description="Disordered" evidence="14">
    <location>
        <begin position="1"/>
        <end position="26"/>
    </location>
</feature>
<dbReference type="CDD" id="cd07557">
    <property type="entry name" value="trimeric_dUTPase"/>
    <property type="match status" value="1"/>
</dbReference>
<dbReference type="EC" id="3.6.1.23" evidence="5 13"/>